<dbReference type="AlphaFoldDB" id="A0A0A6PER8"/>
<dbReference type="PROSITE" id="PS50975">
    <property type="entry name" value="ATP_GRASP"/>
    <property type="match status" value="1"/>
</dbReference>
<evidence type="ECO:0000313" key="5">
    <source>
        <dbReference type="Proteomes" id="UP000030428"/>
    </source>
</evidence>
<name>A0A0A6PER8_9GAMM</name>
<comment type="caution">
    <text evidence="4">The sequence shown here is derived from an EMBL/GenBank/DDBJ whole genome shotgun (WGS) entry which is preliminary data.</text>
</comment>
<gene>
    <name evidence="4" type="ORF">PN36_14990</name>
</gene>
<reference evidence="4 5" key="1">
    <citation type="journal article" date="2016" name="Front. Microbiol.">
        <title>Single-Cell (Meta-)Genomics of a Dimorphic Candidatus Thiomargarita nelsonii Reveals Genomic Plasticity.</title>
        <authorList>
            <person name="Flood B.E."/>
            <person name="Fliss P."/>
            <person name="Jones D.S."/>
            <person name="Dick G.J."/>
            <person name="Jain S."/>
            <person name="Kaster A.K."/>
            <person name="Winkel M."/>
            <person name="Mussmann M."/>
            <person name="Bailey J."/>
        </authorList>
    </citation>
    <scope>NUCLEOTIDE SEQUENCE [LARGE SCALE GENOMIC DNA]</scope>
    <source>
        <strain evidence="4">Hydrate Ridge</strain>
    </source>
</reference>
<dbReference type="PANTHER" id="PTHR21621:SF0">
    <property type="entry name" value="BETA-CITRYLGLUTAMATE SYNTHASE B-RELATED"/>
    <property type="match status" value="1"/>
</dbReference>
<evidence type="ECO:0000259" key="3">
    <source>
        <dbReference type="PROSITE" id="PS50975"/>
    </source>
</evidence>
<accession>A0A0A6PER8</accession>
<protein>
    <recommendedName>
        <fullName evidence="3">ATP-grasp domain-containing protein</fullName>
    </recommendedName>
</protein>
<dbReference type="InterPro" id="IPR013651">
    <property type="entry name" value="ATP-grasp_RimK-type"/>
</dbReference>
<dbReference type="EMBL" id="JSZA02000053">
    <property type="protein sequence ID" value="KHD08797.1"/>
    <property type="molecule type" value="Genomic_DNA"/>
</dbReference>
<evidence type="ECO:0000256" key="2">
    <source>
        <dbReference type="PROSITE-ProRule" id="PRU00409"/>
    </source>
</evidence>
<dbReference type="GO" id="GO:0018169">
    <property type="term" value="F:ribosomal S6-glutamic acid ligase activity"/>
    <property type="evidence" value="ECO:0007669"/>
    <property type="project" value="TreeGrafter"/>
</dbReference>
<dbReference type="GO" id="GO:0005737">
    <property type="term" value="C:cytoplasm"/>
    <property type="evidence" value="ECO:0007669"/>
    <property type="project" value="TreeGrafter"/>
</dbReference>
<feature type="domain" description="ATP-grasp" evidence="3">
    <location>
        <begin position="67"/>
        <end position="311"/>
    </location>
</feature>
<keyword evidence="2" id="KW-0547">Nucleotide-binding</keyword>
<dbReference type="GO" id="GO:0009432">
    <property type="term" value="P:SOS response"/>
    <property type="evidence" value="ECO:0007669"/>
    <property type="project" value="TreeGrafter"/>
</dbReference>
<organism evidence="4 5">
    <name type="scientific">Candidatus Thiomargarita nelsonii</name>
    <dbReference type="NCBI Taxonomy" id="1003181"/>
    <lineage>
        <taxon>Bacteria</taxon>
        <taxon>Pseudomonadati</taxon>
        <taxon>Pseudomonadota</taxon>
        <taxon>Gammaproteobacteria</taxon>
        <taxon>Thiotrichales</taxon>
        <taxon>Thiotrichaceae</taxon>
        <taxon>Thiomargarita</taxon>
    </lineage>
</organism>
<evidence type="ECO:0000256" key="1">
    <source>
        <dbReference type="ARBA" id="ARBA00023211"/>
    </source>
</evidence>
<proteinExistence type="predicted"/>
<dbReference type="PANTHER" id="PTHR21621">
    <property type="entry name" value="RIBOSOMAL PROTEIN S6 MODIFICATION PROTEIN"/>
    <property type="match status" value="1"/>
</dbReference>
<dbReference type="GO" id="GO:0005524">
    <property type="term" value="F:ATP binding"/>
    <property type="evidence" value="ECO:0007669"/>
    <property type="project" value="UniProtKB-UniRule"/>
</dbReference>
<dbReference type="SUPFAM" id="SSF56059">
    <property type="entry name" value="Glutathione synthetase ATP-binding domain-like"/>
    <property type="match status" value="1"/>
</dbReference>
<dbReference type="Gene3D" id="3.30.470.20">
    <property type="entry name" value="ATP-grasp fold, B domain"/>
    <property type="match status" value="1"/>
</dbReference>
<keyword evidence="2" id="KW-0067">ATP-binding</keyword>
<dbReference type="GO" id="GO:0046872">
    <property type="term" value="F:metal ion binding"/>
    <property type="evidence" value="ECO:0007669"/>
    <property type="project" value="InterPro"/>
</dbReference>
<evidence type="ECO:0000313" key="4">
    <source>
        <dbReference type="EMBL" id="KHD08797.1"/>
    </source>
</evidence>
<dbReference type="InterPro" id="IPR011761">
    <property type="entry name" value="ATP-grasp"/>
</dbReference>
<dbReference type="Pfam" id="PF08443">
    <property type="entry name" value="RimK"/>
    <property type="match status" value="1"/>
</dbReference>
<keyword evidence="5" id="KW-1185">Reference proteome</keyword>
<sequence>MLLGNNNTDEIIMLSMASLGGESVYISNNTRWIKHLYKGKEFLTYSTRLPFDDPRDIDKADNKLFIRSILSKYELPMIPWYLVNRQNCDLLKNENFDRWVIKPIAGMKGISVIADISFDKLQKIIEQNDAYYFVEPFVLGRLYRVLLLNNRILSSYEKKAPVIVGDGSCSVKELLNQLFHKSNIENSFKLFDDNDVKERLSEQNIDFDSILKNGERFEITKVVNISRGATWKGIEASLLNSRITSVCEQISRIINLKLVGVDVIEDENGNIFILEANPSPGLYGHTAKLGFNGNLKSLDLTVSQEILKETMAFLFEDLVFDNPLFIHLMYDNYLNIREVYIK</sequence>
<dbReference type="Proteomes" id="UP000030428">
    <property type="component" value="Unassembled WGS sequence"/>
</dbReference>
<keyword evidence="1" id="KW-0464">Manganese</keyword>